<sequence length="333" mass="36732">METIIKKLNKKKKTPRAKAIVIGGLLLALLLLPLLSINNFQMRMIIMVGIYMVLAMSLNLITGYTGQLSLGHAAFYGIGAYTSAILSMRYGMSFIVTAPIAATVSAFAALLLGIPTLKLQGAYFAIVTLGFSEIVRIIALNWISLTRGPMGIPGIARPLIFGYQVRSSTDYYYLILFLVVITYIAIDRIMRSRLGRAFSAIREDELAAQAMGVDTLRYKILSFTIAAFFAGLAGSFYAHYITYIDPQSFTFNESIQILSMVVLGGMGNMWGAMVGTIILVIAPEMLRFLEDYRMVMYGAVLIIMMLTRPQGILGGIHFKLDSEEEDHHETIGS</sequence>
<feature type="transmembrane region" description="Helical" evidence="6">
    <location>
        <begin position="171"/>
        <end position="190"/>
    </location>
</feature>
<keyword evidence="4 6" id="KW-1133">Transmembrane helix</keyword>
<dbReference type="Pfam" id="PF02653">
    <property type="entry name" value="BPD_transp_2"/>
    <property type="match status" value="1"/>
</dbReference>
<keyword evidence="8" id="KW-1185">Reference proteome</keyword>
<organism evidence="7 8">
    <name type="scientific">Clostridium aceticum</name>
    <dbReference type="NCBI Taxonomy" id="84022"/>
    <lineage>
        <taxon>Bacteria</taxon>
        <taxon>Bacillati</taxon>
        <taxon>Bacillota</taxon>
        <taxon>Clostridia</taxon>
        <taxon>Eubacteriales</taxon>
        <taxon>Clostridiaceae</taxon>
        <taxon>Clostridium</taxon>
    </lineage>
</organism>
<dbReference type="AlphaFoldDB" id="A0A0G3WFT0"/>
<feature type="transmembrane region" description="Helical" evidence="6">
    <location>
        <begin position="121"/>
        <end position="143"/>
    </location>
</feature>
<protein>
    <submittedName>
        <fullName evidence="7">High-affinity branched-chain amino acid transport system permease protein LivM</fullName>
    </submittedName>
</protein>
<evidence type="ECO:0000313" key="8">
    <source>
        <dbReference type="Proteomes" id="UP000035704"/>
    </source>
</evidence>
<dbReference type="InterPro" id="IPR043428">
    <property type="entry name" value="LivM-like"/>
</dbReference>
<feature type="transmembrane region" description="Helical" evidence="6">
    <location>
        <begin position="68"/>
        <end position="88"/>
    </location>
</feature>
<evidence type="ECO:0000256" key="2">
    <source>
        <dbReference type="ARBA" id="ARBA00022475"/>
    </source>
</evidence>
<evidence type="ECO:0000256" key="1">
    <source>
        <dbReference type="ARBA" id="ARBA00004651"/>
    </source>
</evidence>
<feature type="transmembrane region" description="Helical" evidence="6">
    <location>
        <begin position="94"/>
        <end position="114"/>
    </location>
</feature>
<comment type="subcellular location">
    <subcellularLocation>
        <location evidence="1">Cell membrane</location>
        <topology evidence="1">Multi-pass membrane protein</topology>
    </subcellularLocation>
</comment>
<dbReference type="GO" id="GO:0015658">
    <property type="term" value="F:branched-chain amino acid transmembrane transporter activity"/>
    <property type="evidence" value="ECO:0007669"/>
    <property type="project" value="InterPro"/>
</dbReference>
<feature type="transmembrane region" description="Helical" evidence="6">
    <location>
        <begin position="20"/>
        <end position="38"/>
    </location>
</feature>
<dbReference type="InterPro" id="IPR001851">
    <property type="entry name" value="ABC_transp_permease"/>
</dbReference>
<feature type="transmembrane region" description="Helical" evidence="6">
    <location>
        <begin position="294"/>
        <end position="318"/>
    </location>
</feature>
<name>A0A0G3WFT0_9CLOT</name>
<keyword evidence="3 6" id="KW-0812">Transmembrane</keyword>
<dbReference type="RefSeq" id="WP_052661298.1">
    <property type="nucleotide sequence ID" value="NZ_CP009687.1"/>
</dbReference>
<evidence type="ECO:0000256" key="3">
    <source>
        <dbReference type="ARBA" id="ARBA00022692"/>
    </source>
</evidence>
<keyword evidence="2" id="KW-1003">Cell membrane</keyword>
<dbReference type="EMBL" id="CP009687">
    <property type="protein sequence ID" value="AKL96745.1"/>
    <property type="molecule type" value="Genomic_DNA"/>
</dbReference>
<feature type="transmembrane region" description="Helical" evidence="6">
    <location>
        <begin position="255"/>
        <end position="282"/>
    </location>
</feature>
<dbReference type="PANTHER" id="PTHR30482">
    <property type="entry name" value="HIGH-AFFINITY BRANCHED-CHAIN AMINO ACID TRANSPORT SYSTEM PERMEASE"/>
    <property type="match status" value="1"/>
</dbReference>
<evidence type="ECO:0000256" key="6">
    <source>
        <dbReference type="SAM" id="Phobius"/>
    </source>
</evidence>
<dbReference type="PATRIC" id="fig|84022.6.peg.3376"/>
<evidence type="ECO:0000256" key="5">
    <source>
        <dbReference type="ARBA" id="ARBA00023136"/>
    </source>
</evidence>
<feature type="transmembrane region" description="Helical" evidence="6">
    <location>
        <begin position="220"/>
        <end position="243"/>
    </location>
</feature>
<evidence type="ECO:0000313" key="7">
    <source>
        <dbReference type="EMBL" id="AKL96745.1"/>
    </source>
</evidence>
<keyword evidence="5 6" id="KW-0472">Membrane</keyword>
<feature type="transmembrane region" description="Helical" evidence="6">
    <location>
        <begin position="44"/>
        <end position="61"/>
    </location>
</feature>
<gene>
    <name evidence="7" type="primary">livM</name>
    <name evidence="7" type="ORF">CACET_c33010</name>
</gene>
<dbReference type="CDD" id="cd06581">
    <property type="entry name" value="TM_PBP1_LivM_like"/>
    <property type="match status" value="1"/>
</dbReference>
<dbReference type="KEGG" id="cace:CACET_c33010"/>
<dbReference type="Proteomes" id="UP000035704">
    <property type="component" value="Chromosome"/>
</dbReference>
<dbReference type="STRING" id="84022.CACET_c33010"/>
<proteinExistence type="predicted"/>
<reference evidence="7 8" key="1">
    <citation type="submission" date="2014-10" db="EMBL/GenBank/DDBJ databases">
        <title>Genome sequence of Clostridium aceticum DSM 1496.</title>
        <authorList>
            <person name="Poehlein A."/>
            <person name="Schiel-Bengelsdorf B."/>
            <person name="Gottschalk G."/>
            <person name="Duerre P."/>
            <person name="Daniel R."/>
        </authorList>
    </citation>
    <scope>NUCLEOTIDE SEQUENCE [LARGE SCALE GENOMIC DNA]</scope>
    <source>
        <strain evidence="7 8">DSM 1496</strain>
    </source>
</reference>
<dbReference type="PANTHER" id="PTHR30482:SF10">
    <property type="entry name" value="HIGH-AFFINITY BRANCHED-CHAIN AMINO ACID TRANSPORT PROTEIN BRAE"/>
    <property type="match status" value="1"/>
</dbReference>
<dbReference type="OrthoDB" id="9789927at2"/>
<evidence type="ECO:0000256" key="4">
    <source>
        <dbReference type="ARBA" id="ARBA00022989"/>
    </source>
</evidence>
<accession>A0A0G3WFT0</accession>
<dbReference type="GO" id="GO:0005886">
    <property type="term" value="C:plasma membrane"/>
    <property type="evidence" value="ECO:0007669"/>
    <property type="project" value="UniProtKB-SubCell"/>
</dbReference>